<accession>G7WGL6</accession>
<dbReference type="Proteomes" id="UP000006346">
    <property type="component" value="Chromosome"/>
</dbReference>
<evidence type="ECO:0000313" key="1">
    <source>
        <dbReference type="EMBL" id="AET68093.1"/>
    </source>
</evidence>
<reference evidence="2" key="1">
    <citation type="submission" date="2011-11" db="EMBL/GenBank/DDBJ databases">
        <title>Complete sequence of Desulfosporosinus orientis DSM 765.</title>
        <authorList>
            <person name="Lucas S."/>
            <person name="Han J."/>
            <person name="Lapidus A."/>
            <person name="Cheng J.-F."/>
            <person name="Goodwin L."/>
            <person name="Pitluck S."/>
            <person name="Peters L."/>
            <person name="Ovchinnikova G."/>
            <person name="Teshima H."/>
            <person name="Detter J.C."/>
            <person name="Han C."/>
            <person name="Tapia R."/>
            <person name="Land M."/>
            <person name="Hauser L."/>
            <person name="Kyrpides N."/>
            <person name="Ivanova N."/>
            <person name="Pagani I."/>
            <person name="Pester M."/>
            <person name="Spring S."/>
            <person name="Ollivier B."/>
            <person name="Rattei T."/>
            <person name="Klenk H.-P."/>
            <person name="Wagner M."/>
            <person name="Loy A."/>
            <person name="Woyke T."/>
        </authorList>
    </citation>
    <scope>NUCLEOTIDE SEQUENCE [LARGE SCALE GENOMIC DNA]</scope>
    <source>
        <strain evidence="2">ATCC 19365 / DSM 765 / NCIMB 8382 / VKM B-1628</strain>
    </source>
</reference>
<organism evidence="1 2">
    <name type="scientific">Desulfosporosinus orientis (strain ATCC 19365 / DSM 765 / NCIMB 8382 / VKM B-1628 / Singapore I)</name>
    <name type="common">Desulfotomaculum orientis</name>
    <dbReference type="NCBI Taxonomy" id="768706"/>
    <lineage>
        <taxon>Bacteria</taxon>
        <taxon>Bacillati</taxon>
        <taxon>Bacillota</taxon>
        <taxon>Clostridia</taxon>
        <taxon>Eubacteriales</taxon>
        <taxon>Desulfitobacteriaceae</taxon>
        <taxon>Desulfosporosinus</taxon>
    </lineage>
</organism>
<dbReference type="AlphaFoldDB" id="G7WGL6"/>
<dbReference type="EMBL" id="CP003108">
    <property type="protein sequence ID" value="AET68093.1"/>
    <property type="molecule type" value="Genomic_DNA"/>
</dbReference>
<reference evidence="1 2" key="2">
    <citation type="journal article" date="2012" name="J. Bacteriol.">
        <title>Complete genome sequences of Desulfosporosinus orientis DSM765T, Desulfosporosinus youngiae DSM17734T, Desulfosporosinus meridiei DSM13257T, and Desulfosporosinus acidiphilus DSM22704T.</title>
        <authorList>
            <person name="Pester M."/>
            <person name="Brambilla E."/>
            <person name="Alazard D."/>
            <person name="Rattei T."/>
            <person name="Weinmaier T."/>
            <person name="Han J."/>
            <person name="Lucas S."/>
            <person name="Lapidus A."/>
            <person name="Cheng J.F."/>
            <person name="Goodwin L."/>
            <person name="Pitluck S."/>
            <person name="Peters L."/>
            <person name="Ovchinnikova G."/>
            <person name="Teshima H."/>
            <person name="Detter J.C."/>
            <person name="Han C.S."/>
            <person name="Tapia R."/>
            <person name="Land M.L."/>
            <person name="Hauser L."/>
            <person name="Kyrpides N.C."/>
            <person name="Ivanova N.N."/>
            <person name="Pagani I."/>
            <person name="Huntmann M."/>
            <person name="Wei C.L."/>
            <person name="Davenport K.W."/>
            <person name="Daligault H."/>
            <person name="Chain P.S."/>
            <person name="Chen A."/>
            <person name="Mavromatis K."/>
            <person name="Markowitz V."/>
            <person name="Szeto E."/>
            <person name="Mikhailova N."/>
            <person name="Pati A."/>
            <person name="Wagner M."/>
            <person name="Woyke T."/>
            <person name="Ollivier B."/>
            <person name="Klenk H.P."/>
            <person name="Spring S."/>
            <person name="Loy A."/>
        </authorList>
    </citation>
    <scope>NUCLEOTIDE SEQUENCE [LARGE SCALE GENOMIC DNA]</scope>
    <source>
        <strain evidence="2">ATCC 19365 / DSM 765 / NCIMB 8382 / VKM B-1628</strain>
    </source>
</reference>
<proteinExistence type="predicted"/>
<dbReference type="HOGENOM" id="CLU_1851937_0_0_9"/>
<keyword evidence="2" id="KW-1185">Reference proteome</keyword>
<evidence type="ECO:0000313" key="2">
    <source>
        <dbReference type="Proteomes" id="UP000006346"/>
    </source>
</evidence>
<sequence length="138" mass="15154">MYTQGLANLTILVLFPTRLQFGLGQLLTRRLLLDPGLHSLLHDVVNLVVSSVELKQRFSLGTWITNYLMNHKAGYLRTYCFISWLSAGAPIIAATAFVRPIIKITTAAPPINSHPIQSMGFGLGSEAATAVTRKYIKA</sequence>
<dbReference type="STRING" id="768706.Desor_2539"/>
<dbReference type="KEGG" id="dor:Desor_2539"/>
<protein>
    <submittedName>
        <fullName evidence="1">Uncharacterized protein</fullName>
    </submittedName>
</protein>
<name>G7WGL6_DESOD</name>
<gene>
    <name evidence="1" type="ordered locus">Desor_2539</name>
</gene>